<dbReference type="AlphaFoldDB" id="A0A1Q8QNN0"/>
<dbReference type="EMBL" id="MLBF01000037">
    <property type="protein sequence ID" value="OLN28949.1"/>
    <property type="molecule type" value="Genomic_DNA"/>
</dbReference>
<sequence length="42" mass="4553">MGAARRGKILVNRVVGICGGVTTMDDERMAHLVKTPYGEPPR</sequence>
<evidence type="ECO:0000313" key="1">
    <source>
        <dbReference type="EMBL" id="OLN28949.1"/>
    </source>
</evidence>
<proteinExistence type="predicted"/>
<organism evidence="1 2">
    <name type="scientific">Desulfosporosinus metallidurans</name>
    <dbReference type="NCBI Taxonomy" id="1888891"/>
    <lineage>
        <taxon>Bacteria</taxon>
        <taxon>Bacillati</taxon>
        <taxon>Bacillota</taxon>
        <taxon>Clostridia</taxon>
        <taxon>Eubacteriales</taxon>
        <taxon>Desulfitobacteriaceae</taxon>
        <taxon>Desulfosporosinus</taxon>
    </lineage>
</organism>
<keyword evidence="2" id="KW-1185">Reference proteome</keyword>
<name>A0A1Q8QNN0_9FIRM</name>
<comment type="caution">
    <text evidence="1">The sequence shown here is derived from an EMBL/GenBank/DDBJ whole genome shotgun (WGS) entry which is preliminary data.</text>
</comment>
<reference evidence="1 2" key="1">
    <citation type="submission" date="2016-09" db="EMBL/GenBank/DDBJ databases">
        <title>Complete genome of Desulfosporosinus sp. OL.</title>
        <authorList>
            <person name="Mardanov A."/>
            <person name="Beletsky A."/>
            <person name="Panova A."/>
            <person name="Karnachuk O."/>
            <person name="Ravin N."/>
        </authorList>
    </citation>
    <scope>NUCLEOTIDE SEQUENCE [LARGE SCALE GENOMIC DNA]</scope>
    <source>
        <strain evidence="1 2">OL</strain>
    </source>
</reference>
<protein>
    <submittedName>
        <fullName evidence="1">Uncharacterized protein</fullName>
    </submittedName>
</protein>
<accession>A0A1Q8QNN0</accession>
<evidence type="ECO:0000313" key="2">
    <source>
        <dbReference type="Proteomes" id="UP000186102"/>
    </source>
</evidence>
<gene>
    <name evidence="1" type="ORF">DSOL_3760</name>
</gene>
<dbReference type="Proteomes" id="UP000186102">
    <property type="component" value="Unassembled WGS sequence"/>
</dbReference>